<evidence type="ECO:0000259" key="7">
    <source>
        <dbReference type="Pfam" id="PF01028"/>
    </source>
</evidence>
<reference evidence="10" key="1">
    <citation type="submission" date="2023-07" db="EMBL/GenBank/DDBJ databases">
        <title>Isolating and identifying novel microbial strains from the Mariana Trench.</title>
        <authorList>
            <person name="Fu H."/>
        </authorList>
    </citation>
    <scope>NUCLEOTIDE SEQUENCE [LARGE SCALE GENOMIC DNA]</scope>
    <source>
        <strain evidence="10">T-y2</strain>
    </source>
</reference>
<evidence type="ECO:0000313" key="10">
    <source>
        <dbReference type="Proteomes" id="UP001182991"/>
    </source>
</evidence>
<dbReference type="EMBL" id="JAVRBG010000020">
    <property type="protein sequence ID" value="MDT0295820.1"/>
    <property type="molecule type" value="Genomic_DNA"/>
</dbReference>
<dbReference type="PRINTS" id="PR00416">
    <property type="entry name" value="EUTPISMRASEI"/>
</dbReference>
<keyword evidence="5" id="KW-0238">DNA-binding</keyword>
<dbReference type="SUPFAM" id="SSF56349">
    <property type="entry name" value="DNA breaking-rejoining enzymes"/>
    <property type="match status" value="1"/>
</dbReference>
<keyword evidence="4" id="KW-0799">Topoisomerase</keyword>
<dbReference type="RefSeq" id="WP_311402748.1">
    <property type="nucleotide sequence ID" value="NZ_JAVRBG010000020.1"/>
</dbReference>
<evidence type="ECO:0000256" key="3">
    <source>
        <dbReference type="ARBA" id="ARBA00012891"/>
    </source>
</evidence>
<dbReference type="Pfam" id="PF01028">
    <property type="entry name" value="Topoisom_I"/>
    <property type="match status" value="1"/>
</dbReference>
<dbReference type="InterPro" id="IPR035447">
    <property type="entry name" value="DNA_topo_I_N_sf"/>
</dbReference>
<evidence type="ECO:0000256" key="6">
    <source>
        <dbReference type="ARBA" id="ARBA00023235"/>
    </source>
</evidence>
<dbReference type="Gene3D" id="3.30.66.10">
    <property type="entry name" value="DNA topoisomerase I domain"/>
    <property type="match status" value="1"/>
</dbReference>
<evidence type="ECO:0000313" key="9">
    <source>
        <dbReference type="EMBL" id="MDT0295820.1"/>
    </source>
</evidence>
<name>A0ABU2KM73_9FLAO</name>
<organism evidence="9 10">
    <name type="scientific">Mesonia ostreae</name>
    <dbReference type="NCBI Taxonomy" id="861110"/>
    <lineage>
        <taxon>Bacteria</taxon>
        <taxon>Pseudomonadati</taxon>
        <taxon>Bacteroidota</taxon>
        <taxon>Flavobacteriia</taxon>
        <taxon>Flavobacteriales</taxon>
        <taxon>Flavobacteriaceae</taxon>
        <taxon>Mesonia</taxon>
    </lineage>
</organism>
<comment type="catalytic activity">
    <reaction evidence="1">
        <text>ATP-independent breakage of single-stranded DNA, followed by passage and rejoining.</text>
        <dbReference type="EC" id="5.6.2.1"/>
    </reaction>
</comment>
<dbReference type="Pfam" id="PF21338">
    <property type="entry name" value="Top1B_N_bact"/>
    <property type="match status" value="1"/>
</dbReference>
<evidence type="ECO:0000259" key="8">
    <source>
        <dbReference type="Pfam" id="PF21338"/>
    </source>
</evidence>
<feature type="domain" description="DNA topoisomerase I catalytic core eukaryotic-type" evidence="7">
    <location>
        <begin position="105"/>
        <end position="307"/>
    </location>
</feature>
<dbReference type="InterPro" id="IPR013500">
    <property type="entry name" value="TopoI_cat_euk"/>
</dbReference>
<evidence type="ECO:0000256" key="5">
    <source>
        <dbReference type="ARBA" id="ARBA00023125"/>
    </source>
</evidence>
<dbReference type="SUPFAM" id="SSF55869">
    <property type="entry name" value="DNA topoisomerase I domain"/>
    <property type="match status" value="1"/>
</dbReference>
<keyword evidence="6" id="KW-0413">Isomerase</keyword>
<sequence>MRLSPQQLKKIIQEPEEFTNLAQLRYVSDEDLSISRHKAGKGFYYKDKKGNTISSDKEKARIKALVIPPNWKDVRITPLKNGHLQVVGRDDKDRKVYLYHETWNTFKNQTKFYKIAAFGQQLPKIRKQIDSDLKKKGMPKEKVLALVIRLMEETHIRIGNHYYAKKNQTYGLSTLRSKHVHISKDILRFDFIGKKGKEHQIDITDKKLIELVQNCEEISGWELFKYYDDDGQKQVIDSTMVNEYIQESCGDFYSAKDFRTWAATKIFFETLRDLGLAEEEKQQQKNLNLAYKETAEALGNTKSVCKEYYVHPIIPEKYLDGSISKYFDKVDKNTTARKNQLSKTEEVLLDLMKSFEIDFKN</sequence>
<gene>
    <name evidence="9" type="ORF">RLT85_14400</name>
</gene>
<dbReference type="Gene3D" id="3.90.15.10">
    <property type="entry name" value="Topoisomerase I, Chain A, domain 3"/>
    <property type="match status" value="1"/>
</dbReference>
<evidence type="ECO:0000256" key="4">
    <source>
        <dbReference type="ARBA" id="ARBA00023029"/>
    </source>
</evidence>
<dbReference type="InterPro" id="IPR011010">
    <property type="entry name" value="DNA_brk_join_enz"/>
</dbReference>
<dbReference type="InterPro" id="IPR001631">
    <property type="entry name" value="TopoI"/>
</dbReference>
<feature type="domain" description="DNA topoisomerase IB N-terminal" evidence="8">
    <location>
        <begin position="42"/>
        <end position="90"/>
    </location>
</feature>
<dbReference type="InterPro" id="IPR049331">
    <property type="entry name" value="Top1B_N_bact"/>
</dbReference>
<dbReference type="Gene3D" id="1.10.132.120">
    <property type="match status" value="1"/>
</dbReference>
<dbReference type="EC" id="5.6.2.1" evidence="3"/>
<dbReference type="PROSITE" id="PS52038">
    <property type="entry name" value="TOPO_IB_2"/>
    <property type="match status" value="1"/>
</dbReference>
<protein>
    <recommendedName>
        <fullName evidence="3">DNA topoisomerase</fullName>
        <ecNumber evidence="3">5.6.2.1</ecNumber>
    </recommendedName>
</protein>
<evidence type="ECO:0000256" key="2">
    <source>
        <dbReference type="ARBA" id="ARBA00006645"/>
    </source>
</evidence>
<keyword evidence="10" id="KW-1185">Reference proteome</keyword>
<evidence type="ECO:0000256" key="1">
    <source>
        <dbReference type="ARBA" id="ARBA00000213"/>
    </source>
</evidence>
<proteinExistence type="inferred from homology"/>
<dbReference type="InterPro" id="IPR014711">
    <property type="entry name" value="TopoI_cat_a-hlx-sub_euk"/>
</dbReference>
<comment type="similarity">
    <text evidence="2">Belongs to the type IB topoisomerase family.</text>
</comment>
<comment type="caution">
    <text evidence="9">The sequence shown here is derived from an EMBL/GenBank/DDBJ whole genome shotgun (WGS) entry which is preliminary data.</text>
</comment>
<accession>A0ABU2KM73</accession>
<dbReference type="Proteomes" id="UP001182991">
    <property type="component" value="Unassembled WGS sequence"/>
</dbReference>